<keyword evidence="1" id="KW-0349">Heme</keyword>
<comment type="similarity">
    <text evidence="4">Belongs to the cytochrome b5 family.</text>
</comment>
<evidence type="ECO:0000256" key="3">
    <source>
        <dbReference type="ARBA" id="ARBA00023004"/>
    </source>
</evidence>
<dbReference type="STRING" id="1764295.A0A5B8MD99"/>
<dbReference type="AlphaFoldDB" id="A0A5B8MD99"/>
<gene>
    <name evidence="6" type="ORF">A3770_01p09150</name>
</gene>
<keyword evidence="7" id="KW-1185">Reference proteome</keyword>
<sequence length="188" mass="21441">MPAIRRVKHRGGPSVEERSLWPKFTKSEVQKHNTLEDGWVIIYDRVYDITNFAITHPGFDNAGQVSTALAITRNLGKDTTEEFEYTHSLTAWKQLADFQIGVISVEEDEGEDEGEVDVVPAGGHPLPAWLPGEVVNFWQRHKQGLTDQLCRYLEAAGYPQRRKEPKVEESHPKRRNSLVGRLRALRVK</sequence>
<dbReference type="GO" id="GO:0046872">
    <property type="term" value="F:metal ion binding"/>
    <property type="evidence" value="ECO:0007669"/>
    <property type="project" value="UniProtKB-KW"/>
</dbReference>
<dbReference type="PROSITE" id="PS50255">
    <property type="entry name" value="CYTOCHROME_B5_2"/>
    <property type="match status" value="1"/>
</dbReference>
<evidence type="ECO:0000256" key="1">
    <source>
        <dbReference type="ARBA" id="ARBA00022617"/>
    </source>
</evidence>
<dbReference type="Proteomes" id="UP000316726">
    <property type="component" value="Chromosome 1"/>
</dbReference>
<keyword evidence="2" id="KW-0479">Metal-binding</keyword>
<evidence type="ECO:0000313" key="6">
    <source>
        <dbReference type="EMBL" id="QDZ18397.1"/>
    </source>
</evidence>
<dbReference type="SUPFAM" id="SSF55856">
    <property type="entry name" value="Cytochrome b5-like heme/steroid binding domain"/>
    <property type="match status" value="1"/>
</dbReference>
<organism evidence="6 7">
    <name type="scientific">Chloropicon primus</name>
    <dbReference type="NCBI Taxonomy" id="1764295"/>
    <lineage>
        <taxon>Eukaryota</taxon>
        <taxon>Viridiplantae</taxon>
        <taxon>Chlorophyta</taxon>
        <taxon>Chloropicophyceae</taxon>
        <taxon>Chloropicales</taxon>
        <taxon>Chloropicaceae</taxon>
        <taxon>Chloropicon</taxon>
    </lineage>
</organism>
<dbReference type="PANTHER" id="PTHR19359">
    <property type="entry name" value="CYTOCHROME B5"/>
    <property type="match status" value="1"/>
</dbReference>
<dbReference type="Gene3D" id="3.10.120.10">
    <property type="entry name" value="Cytochrome b5-like heme/steroid binding domain"/>
    <property type="match status" value="1"/>
</dbReference>
<dbReference type="InterPro" id="IPR050668">
    <property type="entry name" value="Cytochrome_b5"/>
</dbReference>
<evidence type="ECO:0000256" key="4">
    <source>
        <dbReference type="ARBA" id="ARBA00038168"/>
    </source>
</evidence>
<dbReference type="InterPro" id="IPR001199">
    <property type="entry name" value="Cyt_B5-like_heme/steroid-bd"/>
</dbReference>
<keyword evidence="3" id="KW-0408">Iron</keyword>
<proteinExistence type="inferred from homology"/>
<dbReference type="InterPro" id="IPR036400">
    <property type="entry name" value="Cyt_B5-like_heme/steroid_sf"/>
</dbReference>
<evidence type="ECO:0000259" key="5">
    <source>
        <dbReference type="PROSITE" id="PS50255"/>
    </source>
</evidence>
<dbReference type="OrthoDB" id="260519at2759"/>
<name>A0A5B8MD99_9CHLO</name>
<evidence type="ECO:0000256" key="2">
    <source>
        <dbReference type="ARBA" id="ARBA00022723"/>
    </source>
</evidence>
<feature type="domain" description="Cytochrome b5 heme-binding" evidence="5">
    <location>
        <begin position="21"/>
        <end position="104"/>
    </location>
</feature>
<evidence type="ECO:0000313" key="7">
    <source>
        <dbReference type="Proteomes" id="UP000316726"/>
    </source>
</evidence>
<dbReference type="Pfam" id="PF00173">
    <property type="entry name" value="Cyt-b5"/>
    <property type="match status" value="1"/>
</dbReference>
<protein>
    <submittedName>
        <fullName evidence="6">Cytochrome b5 reductase</fullName>
    </submittedName>
</protein>
<dbReference type="GO" id="GO:0016020">
    <property type="term" value="C:membrane"/>
    <property type="evidence" value="ECO:0007669"/>
    <property type="project" value="TreeGrafter"/>
</dbReference>
<accession>A0A5B8MD99</accession>
<dbReference type="EMBL" id="CP031034">
    <property type="protein sequence ID" value="QDZ18397.1"/>
    <property type="molecule type" value="Genomic_DNA"/>
</dbReference>
<reference evidence="6 7" key="1">
    <citation type="submission" date="2018-07" db="EMBL/GenBank/DDBJ databases">
        <title>The complete nuclear genome of the prasinophyte Chloropicon primus (CCMP1205).</title>
        <authorList>
            <person name="Pombert J.-F."/>
            <person name="Otis C."/>
            <person name="Turmel M."/>
            <person name="Lemieux C."/>
        </authorList>
    </citation>
    <scope>NUCLEOTIDE SEQUENCE [LARGE SCALE GENOMIC DNA]</scope>
    <source>
        <strain evidence="6 7">CCMP1205</strain>
    </source>
</reference>
<dbReference type="SMART" id="SM01117">
    <property type="entry name" value="Cyt-b5"/>
    <property type="match status" value="1"/>
</dbReference>
<dbReference type="GO" id="GO:0020037">
    <property type="term" value="F:heme binding"/>
    <property type="evidence" value="ECO:0007669"/>
    <property type="project" value="TreeGrafter"/>
</dbReference>